<evidence type="ECO:0000259" key="5">
    <source>
        <dbReference type="Pfam" id="PF01168"/>
    </source>
</evidence>
<evidence type="ECO:0000256" key="1">
    <source>
        <dbReference type="ARBA" id="ARBA00022898"/>
    </source>
</evidence>
<dbReference type="InterPro" id="IPR011078">
    <property type="entry name" value="PyrdxlP_homeostasis"/>
</dbReference>
<evidence type="ECO:0000313" key="6">
    <source>
        <dbReference type="EMBL" id="BCJ34964.1"/>
    </source>
</evidence>
<dbReference type="NCBIfam" id="TIGR00044">
    <property type="entry name" value="YggS family pyridoxal phosphate-dependent enzyme"/>
    <property type="match status" value="1"/>
</dbReference>
<comment type="cofactor">
    <cofactor evidence="3">
        <name>pyridoxal 5'-phosphate</name>
        <dbReference type="ChEBI" id="CHEBI:597326"/>
    </cofactor>
</comment>
<dbReference type="HAMAP" id="MF_02087">
    <property type="entry name" value="PLP_homeostasis"/>
    <property type="match status" value="1"/>
</dbReference>
<dbReference type="PANTHER" id="PTHR10146:SF14">
    <property type="entry name" value="PYRIDOXAL PHOSPHATE HOMEOSTASIS PROTEIN"/>
    <property type="match status" value="1"/>
</dbReference>
<keyword evidence="7" id="KW-1185">Reference proteome</keyword>
<feature type="domain" description="Alanine racemase N-terminal" evidence="5">
    <location>
        <begin position="38"/>
        <end position="236"/>
    </location>
</feature>
<dbReference type="PANTHER" id="PTHR10146">
    <property type="entry name" value="PROLINE SYNTHETASE CO-TRANSCRIBED BACTERIAL HOMOLOG PROTEIN"/>
    <property type="match status" value="1"/>
</dbReference>
<dbReference type="InterPro" id="IPR029066">
    <property type="entry name" value="PLP-binding_barrel"/>
</dbReference>
<dbReference type="Gene3D" id="3.20.20.10">
    <property type="entry name" value="Alanine racemase"/>
    <property type="match status" value="1"/>
</dbReference>
<dbReference type="Proteomes" id="UP000611640">
    <property type="component" value="Chromosome"/>
</dbReference>
<evidence type="ECO:0000256" key="2">
    <source>
        <dbReference type="HAMAP-Rule" id="MF_02087"/>
    </source>
</evidence>
<proteinExistence type="inferred from homology"/>
<name>A0A7R7DNN0_9ACTN</name>
<accession>A0A7R7DNN0</accession>
<dbReference type="SUPFAM" id="SSF51419">
    <property type="entry name" value="PLP-binding barrel"/>
    <property type="match status" value="1"/>
</dbReference>
<reference evidence="6 7" key="1">
    <citation type="submission" date="2020-08" db="EMBL/GenBank/DDBJ databases">
        <title>Whole genome shotgun sequence of Actinocatenispora thailandica NBRC 105041.</title>
        <authorList>
            <person name="Komaki H."/>
            <person name="Tamura T."/>
        </authorList>
    </citation>
    <scope>NUCLEOTIDE SEQUENCE [LARGE SCALE GENOMIC DNA]</scope>
    <source>
        <strain evidence="6 7">NBRC 105041</strain>
    </source>
</reference>
<dbReference type="Pfam" id="PF01168">
    <property type="entry name" value="Ala_racemase_N"/>
    <property type="match status" value="1"/>
</dbReference>
<protein>
    <recommendedName>
        <fullName evidence="2">Pyridoxal phosphate homeostasis protein</fullName>
        <shortName evidence="2">PLP homeostasis protein</shortName>
    </recommendedName>
</protein>
<evidence type="ECO:0000256" key="3">
    <source>
        <dbReference type="PIRSR" id="PIRSR004848-1"/>
    </source>
</evidence>
<sequence length="241" mass="25327">MNLASEPIDRRTELVANLASVRRRIADACLAAGRSPREVSLIAVTKTFPASDVRLLAELGQRAVAENRDGEAAAKAAELAAAGVEVRWHFVGQLQRNKARSVVRYADMVQSVDRPALVTALASAVAAHRDRPLDVLIQVSLDDAPGRGGVSPAELPALVDAVAAAGPRLRLRGLMAVAPLGGDPDVAFGRLSGYATWLREREPDASMLSAGMTGDLEAAIRHGATHVRVGSGLLGRRAKLG</sequence>
<comment type="similarity">
    <text evidence="2 4">Belongs to the pyridoxal phosphate-binding protein YggS/PROSC family.</text>
</comment>
<dbReference type="GO" id="GO:0030170">
    <property type="term" value="F:pyridoxal phosphate binding"/>
    <property type="evidence" value="ECO:0007669"/>
    <property type="project" value="UniProtKB-UniRule"/>
</dbReference>
<evidence type="ECO:0000256" key="4">
    <source>
        <dbReference type="RuleBase" id="RU004514"/>
    </source>
</evidence>
<gene>
    <name evidence="6" type="ORF">Athai_24670</name>
</gene>
<dbReference type="EMBL" id="AP023355">
    <property type="protein sequence ID" value="BCJ34964.1"/>
    <property type="molecule type" value="Genomic_DNA"/>
</dbReference>
<feature type="modified residue" description="N6-(pyridoxal phosphate)lysine" evidence="2 3">
    <location>
        <position position="46"/>
    </location>
</feature>
<organism evidence="6 7">
    <name type="scientific">Actinocatenispora thailandica</name>
    <dbReference type="NCBI Taxonomy" id="227318"/>
    <lineage>
        <taxon>Bacteria</taxon>
        <taxon>Bacillati</taxon>
        <taxon>Actinomycetota</taxon>
        <taxon>Actinomycetes</taxon>
        <taxon>Micromonosporales</taxon>
        <taxon>Micromonosporaceae</taxon>
        <taxon>Actinocatenispora</taxon>
    </lineage>
</organism>
<dbReference type="InterPro" id="IPR001608">
    <property type="entry name" value="Ala_racemase_N"/>
</dbReference>
<dbReference type="RefSeq" id="WP_203961607.1">
    <property type="nucleotide sequence ID" value="NZ_AP023355.1"/>
</dbReference>
<keyword evidence="1 2" id="KW-0663">Pyridoxal phosphate</keyword>
<evidence type="ECO:0000313" key="7">
    <source>
        <dbReference type="Proteomes" id="UP000611640"/>
    </source>
</evidence>
<dbReference type="PIRSF" id="PIRSF004848">
    <property type="entry name" value="YBL036c_PLPDEIII"/>
    <property type="match status" value="1"/>
</dbReference>
<comment type="function">
    <text evidence="2">Pyridoxal 5'-phosphate (PLP)-binding protein, which is involved in PLP homeostasis.</text>
</comment>
<dbReference type="AlphaFoldDB" id="A0A7R7DNN0"/>
<dbReference type="KEGG" id="atl:Athai_24670"/>
<dbReference type="PROSITE" id="PS01211">
    <property type="entry name" value="UPF0001"/>
    <property type="match status" value="1"/>
</dbReference>